<evidence type="ECO:0000313" key="4">
    <source>
        <dbReference type="EMBL" id="MFC7147920.1"/>
    </source>
</evidence>
<dbReference type="SUPFAM" id="SSF52172">
    <property type="entry name" value="CheY-like"/>
    <property type="match status" value="1"/>
</dbReference>
<keyword evidence="5" id="KW-1185">Reference proteome</keyword>
<name>A0ABW2F410_9BACL</name>
<protein>
    <submittedName>
        <fullName evidence="4">PP2C family protein-serine/threonine phosphatase</fullName>
        <ecNumber evidence="4">3.1.3.16</ecNumber>
    </submittedName>
</protein>
<dbReference type="Pfam" id="PF07228">
    <property type="entry name" value="SpoIIE"/>
    <property type="match status" value="1"/>
</dbReference>
<dbReference type="PANTHER" id="PTHR43156:SF14">
    <property type="entry name" value="PHOSPHOSERINE PHOSPHATASE RSBP"/>
    <property type="match status" value="1"/>
</dbReference>
<dbReference type="SUPFAM" id="SSF81606">
    <property type="entry name" value="PP2C-like"/>
    <property type="match status" value="1"/>
</dbReference>
<evidence type="ECO:0000259" key="3">
    <source>
        <dbReference type="PROSITE" id="PS50110"/>
    </source>
</evidence>
<dbReference type="SMART" id="SM00448">
    <property type="entry name" value="REC"/>
    <property type="match status" value="1"/>
</dbReference>
<dbReference type="InterPro" id="IPR036457">
    <property type="entry name" value="PPM-type-like_dom_sf"/>
</dbReference>
<feature type="modified residue" description="4-aspartylphosphate" evidence="2">
    <location>
        <position position="65"/>
    </location>
</feature>
<evidence type="ECO:0000256" key="2">
    <source>
        <dbReference type="PROSITE-ProRule" id="PRU00169"/>
    </source>
</evidence>
<dbReference type="InterPro" id="IPR001789">
    <property type="entry name" value="Sig_transdc_resp-reg_receiver"/>
</dbReference>
<dbReference type="RefSeq" id="WP_378051032.1">
    <property type="nucleotide sequence ID" value="NZ_JBHMDN010000032.1"/>
</dbReference>
<evidence type="ECO:0000256" key="1">
    <source>
        <dbReference type="ARBA" id="ARBA00022801"/>
    </source>
</evidence>
<gene>
    <name evidence="4" type="ORF">ACFQMJ_05170</name>
</gene>
<dbReference type="EC" id="3.1.3.16" evidence="4"/>
<dbReference type="PROSITE" id="PS50110">
    <property type="entry name" value="RESPONSE_REGULATORY"/>
    <property type="match status" value="1"/>
</dbReference>
<dbReference type="EMBL" id="JBHTAI010000003">
    <property type="protein sequence ID" value="MFC7147920.1"/>
    <property type="molecule type" value="Genomic_DNA"/>
</dbReference>
<accession>A0ABW2F410</accession>
<dbReference type="Proteomes" id="UP001596378">
    <property type="component" value="Unassembled WGS sequence"/>
</dbReference>
<feature type="domain" description="Response regulatory" evidence="3">
    <location>
        <begin position="6"/>
        <end position="132"/>
    </location>
</feature>
<dbReference type="InterPro" id="IPR001932">
    <property type="entry name" value="PPM-type_phosphatase-like_dom"/>
</dbReference>
<dbReference type="PANTHER" id="PTHR43156">
    <property type="entry name" value="STAGE II SPORULATION PROTEIN E-RELATED"/>
    <property type="match status" value="1"/>
</dbReference>
<evidence type="ECO:0000313" key="5">
    <source>
        <dbReference type="Proteomes" id="UP001596378"/>
    </source>
</evidence>
<dbReference type="Gene3D" id="3.40.50.2300">
    <property type="match status" value="1"/>
</dbReference>
<dbReference type="Gene3D" id="3.60.40.10">
    <property type="entry name" value="PPM-type phosphatase domain"/>
    <property type="match status" value="1"/>
</dbReference>
<comment type="caution">
    <text evidence="4">The sequence shown here is derived from an EMBL/GenBank/DDBJ whole genome shotgun (WGS) entry which is preliminary data.</text>
</comment>
<reference evidence="5" key="1">
    <citation type="journal article" date="2019" name="Int. J. Syst. Evol. Microbiol.">
        <title>The Global Catalogue of Microorganisms (GCM) 10K type strain sequencing project: providing services to taxonomists for standard genome sequencing and annotation.</title>
        <authorList>
            <consortium name="The Broad Institute Genomics Platform"/>
            <consortium name="The Broad Institute Genome Sequencing Center for Infectious Disease"/>
            <person name="Wu L."/>
            <person name="Ma J."/>
        </authorList>
    </citation>
    <scope>NUCLEOTIDE SEQUENCE [LARGE SCALE GENOMIC DNA]</scope>
    <source>
        <strain evidence="5">KCTC 12907</strain>
    </source>
</reference>
<dbReference type="GO" id="GO:0004722">
    <property type="term" value="F:protein serine/threonine phosphatase activity"/>
    <property type="evidence" value="ECO:0007669"/>
    <property type="project" value="UniProtKB-EC"/>
</dbReference>
<dbReference type="InterPro" id="IPR011006">
    <property type="entry name" value="CheY-like_superfamily"/>
</dbReference>
<organism evidence="4 5">
    <name type="scientific">Cohnella cellulosilytica</name>
    <dbReference type="NCBI Taxonomy" id="986710"/>
    <lineage>
        <taxon>Bacteria</taxon>
        <taxon>Bacillati</taxon>
        <taxon>Bacillota</taxon>
        <taxon>Bacilli</taxon>
        <taxon>Bacillales</taxon>
        <taxon>Paenibacillaceae</taxon>
        <taxon>Cohnella</taxon>
    </lineage>
</organism>
<keyword evidence="2" id="KW-0597">Phosphoprotein</keyword>
<dbReference type="Pfam" id="PF00072">
    <property type="entry name" value="Response_reg"/>
    <property type="match status" value="1"/>
</dbReference>
<proteinExistence type="predicted"/>
<keyword evidence="1 4" id="KW-0378">Hydrolase</keyword>
<dbReference type="InterPro" id="IPR052016">
    <property type="entry name" value="Bact_Sigma-Reg"/>
</dbReference>
<sequence>MKRKMTVLIVDDNAMNVLVIEEMLKREGYERLRSAHSAAEMFRTLGGEADGSVPGVPQVDLILLDLMMPEMDGIEACRRLQSDARYKDIPVIMVTAVGDSVKLAEALDAGASDFVTKPINKIELLARIRSALKLKLELDWHKERDNRLRQELQLARQVQESVLPDEVEDGRIRILAYYQASEELAGDLYAWHRIDDNRWGIAVIDAMGHGISSSLVSMFVASVLKESMRTLWSPERVFKELNRRLMGLQWENELVHYYCTGIYATIDLEIGKLNYINAGHPPGFVYRSEGGHPDKLPVSCPPLGLFDKLDLTPSTIQLSPGDALYLFTDGLLGAFEGEEEDRLGQLAAFLRRPGSEAELERLVGRESPEETTRSDDRCLVKIELCTKGSGQ</sequence>
<dbReference type="SMART" id="SM00331">
    <property type="entry name" value="PP2C_SIG"/>
    <property type="match status" value="1"/>
</dbReference>